<dbReference type="AlphaFoldDB" id="A0A560FI34"/>
<evidence type="ECO:0008006" key="4">
    <source>
        <dbReference type="Google" id="ProtNLM"/>
    </source>
</evidence>
<sequence length="426" mass="48865">MNRPNAPKRDWVRVKPGERPVALPEKPEHDDQKLLTLLQSAKRELQGLRLIHLHLSLLKDKSNLDLMSIKRAMQETADNSSYLQVFNLSNDDVIVLYKGIKFSLISDVCSKIEKLLLSRTTMTKQNPYREDSLYSIMELSLNFVSVIRFIEGLQKGEGGDAPVEQTKPPITLEELGKIERAVQMFDLSPFMLNQPVVNIQNPTENEYEYFELYIAIKALEERLSPDFDITANRWLFSYFTSQLDLSVLRALNYGVDFLRGKRLGLNLNLATILSASFVKFDERLTTDLRGNVILEINKTDLIENVSMYKEVVDFAATRGYKICIDGLNDFWVTHMDLEYMACDYAKIIWSPDMESMTEEEIDALQEKVRQQENCRYILARCGTVSGLIWAEKMGISLVQGRVIDNILRKGVLVRDALKTAQVMNDD</sequence>
<accession>A0A560FI34</accession>
<protein>
    <recommendedName>
        <fullName evidence="4">EAL domain-containing protein (Putative c-di-GMP-specific phosphodiesterase class I)</fullName>
    </recommendedName>
</protein>
<feature type="compositionally biased region" description="Basic and acidic residues" evidence="1">
    <location>
        <begin position="7"/>
        <end position="18"/>
    </location>
</feature>
<dbReference type="RefSeq" id="WP_145749918.1">
    <property type="nucleotide sequence ID" value="NZ_VITN01000005.1"/>
</dbReference>
<comment type="caution">
    <text evidence="2">The sequence shown here is derived from an EMBL/GenBank/DDBJ whole genome shotgun (WGS) entry which is preliminary data.</text>
</comment>
<dbReference type="SUPFAM" id="SSF141868">
    <property type="entry name" value="EAL domain-like"/>
    <property type="match status" value="1"/>
</dbReference>
<dbReference type="Proteomes" id="UP000319859">
    <property type="component" value="Unassembled WGS sequence"/>
</dbReference>
<organism evidence="2 3">
    <name type="scientific">Nitrospirillum amazonense</name>
    <dbReference type="NCBI Taxonomy" id="28077"/>
    <lineage>
        <taxon>Bacteria</taxon>
        <taxon>Pseudomonadati</taxon>
        <taxon>Pseudomonadota</taxon>
        <taxon>Alphaproteobacteria</taxon>
        <taxon>Rhodospirillales</taxon>
        <taxon>Azospirillaceae</taxon>
        <taxon>Nitrospirillum</taxon>
    </lineage>
</organism>
<evidence type="ECO:0000313" key="2">
    <source>
        <dbReference type="EMBL" id="TWB21272.1"/>
    </source>
</evidence>
<dbReference type="EMBL" id="VITN01000005">
    <property type="protein sequence ID" value="TWB21272.1"/>
    <property type="molecule type" value="Genomic_DNA"/>
</dbReference>
<dbReference type="InterPro" id="IPR035919">
    <property type="entry name" value="EAL_sf"/>
</dbReference>
<evidence type="ECO:0000256" key="1">
    <source>
        <dbReference type="SAM" id="MobiDB-lite"/>
    </source>
</evidence>
<evidence type="ECO:0000313" key="3">
    <source>
        <dbReference type="Proteomes" id="UP000319859"/>
    </source>
</evidence>
<dbReference type="OrthoDB" id="8431402at2"/>
<feature type="region of interest" description="Disordered" evidence="1">
    <location>
        <begin position="1"/>
        <end position="27"/>
    </location>
</feature>
<reference evidence="2 3" key="1">
    <citation type="submission" date="2019-06" db="EMBL/GenBank/DDBJ databases">
        <title>Genomic Encyclopedia of Type Strains, Phase IV (KMG-V): Genome sequencing to study the core and pangenomes of soil and plant-associated prokaryotes.</title>
        <authorList>
            <person name="Whitman W."/>
        </authorList>
    </citation>
    <scope>NUCLEOTIDE SEQUENCE [LARGE SCALE GENOMIC DNA]</scope>
    <source>
        <strain evidence="2 3">BR 11880</strain>
    </source>
</reference>
<proteinExistence type="predicted"/>
<name>A0A560FI34_9PROT</name>
<gene>
    <name evidence="2" type="ORF">FBZ89_105142</name>
</gene>